<dbReference type="InterPro" id="IPR001667">
    <property type="entry name" value="DDH_dom"/>
</dbReference>
<dbReference type="PANTHER" id="PTHR47618:SF1">
    <property type="entry name" value="BIFUNCTIONAL OLIGORIBONUCLEASE AND PAP PHOSPHATASE NRNA"/>
    <property type="match status" value="1"/>
</dbReference>
<keyword evidence="4" id="KW-1185">Reference proteome</keyword>
<sequence length="327" mass="36841">MVANEFLNIVGTLNEAKKIVVIGHIMPDGDDISSVLSLSLGLKKLGKEILSSIDWKIPGYFHEIDEVKHIRNYDEIDVYGFNPDVIVVVDASSPDRVGRFSEVLKDFKVIVIDHHATNTYFGDINWVDPTFGATAQMVLRINKELQVEYDERLALVNLMGIETDTGFFKYSNADERVFNDAAYLISLGARPDVIARMILENKRLEQFKLLSRMIDNLKLECDGKIAYSFLSKEDYEEFNCTDEDSGGFVSEIRAIKGVEIAIFFYEYVKGEVHISFRSKEWFDVSKIAFSLGGGGHPRAAGVTINGNIEDIIKEVIKLTKATFSAQR</sequence>
<dbReference type="Proteomes" id="UP000242616">
    <property type="component" value="Unassembled WGS sequence"/>
</dbReference>
<dbReference type="InterPro" id="IPR051319">
    <property type="entry name" value="Oligoribo/pAp-PDE_c-di-AMP_PDE"/>
</dbReference>
<dbReference type="Pfam" id="PF01368">
    <property type="entry name" value="DHH"/>
    <property type="match status" value="1"/>
</dbReference>
<dbReference type="EMBL" id="LBFC01000022">
    <property type="protein sequence ID" value="ONN26814.1"/>
    <property type="molecule type" value="Genomic_DNA"/>
</dbReference>
<dbReference type="RefSeq" id="WP_075666479.1">
    <property type="nucleotide sequence ID" value="NZ_LBFC01000022.1"/>
</dbReference>
<evidence type="ECO:0000313" key="4">
    <source>
        <dbReference type="Proteomes" id="UP000242616"/>
    </source>
</evidence>
<dbReference type="InterPro" id="IPR038763">
    <property type="entry name" value="DHH_sf"/>
</dbReference>
<comment type="caution">
    <text evidence="3">The sequence shown here is derived from an EMBL/GenBank/DDBJ whole genome shotgun (WGS) entry which is preliminary data.</text>
</comment>
<evidence type="ECO:0000313" key="3">
    <source>
        <dbReference type="EMBL" id="ONN26814.1"/>
    </source>
</evidence>
<reference evidence="3 4" key="1">
    <citation type="submission" date="2015-06" db="EMBL/GenBank/DDBJ databases">
        <title>Genome sequencing of Thermotogales isolates from hydrothermal vents.</title>
        <authorList>
            <person name="Haverkamp T.H."/>
            <person name="Kublanov I.V."/>
            <person name="Nesbo C.L."/>
        </authorList>
    </citation>
    <scope>NUCLEOTIDE SEQUENCE [LARGE SCALE GENOMIC DNA]</scope>
    <source>
        <strain evidence="4">ik275mar</strain>
    </source>
</reference>
<dbReference type="Gene3D" id="3.10.310.30">
    <property type="match status" value="1"/>
</dbReference>
<dbReference type="Pfam" id="PF02272">
    <property type="entry name" value="DHHA1"/>
    <property type="match status" value="1"/>
</dbReference>
<dbReference type="PANTHER" id="PTHR47618">
    <property type="entry name" value="BIFUNCTIONAL OLIGORIBONUCLEASE AND PAP PHOSPHATASE NRNA"/>
    <property type="match status" value="1"/>
</dbReference>
<feature type="domain" description="DDH" evidence="1">
    <location>
        <begin position="18"/>
        <end position="161"/>
    </location>
</feature>
<accession>A0ABX3IHZ9</accession>
<protein>
    <submittedName>
        <fullName evidence="3">Phosphoesterase</fullName>
    </submittedName>
</protein>
<dbReference type="InterPro" id="IPR003156">
    <property type="entry name" value="DHHA1_dom"/>
</dbReference>
<proteinExistence type="predicted"/>
<dbReference type="Gene3D" id="3.90.1640.10">
    <property type="entry name" value="inorganic pyrophosphatase (n-terminal core)"/>
    <property type="match status" value="1"/>
</dbReference>
<evidence type="ECO:0000259" key="2">
    <source>
        <dbReference type="Pfam" id="PF02272"/>
    </source>
</evidence>
<feature type="domain" description="DHHA1" evidence="2">
    <location>
        <begin position="223"/>
        <end position="319"/>
    </location>
</feature>
<name>A0ABX3IHZ9_9BACT</name>
<organism evidence="3 4">
    <name type="scientific">Thermosipho affectus</name>
    <dbReference type="NCBI Taxonomy" id="660294"/>
    <lineage>
        <taxon>Bacteria</taxon>
        <taxon>Thermotogati</taxon>
        <taxon>Thermotogota</taxon>
        <taxon>Thermotogae</taxon>
        <taxon>Thermotogales</taxon>
        <taxon>Fervidobacteriaceae</taxon>
        <taxon>Thermosipho</taxon>
    </lineage>
</organism>
<gene>
    <name evidence="3" type="ORF">XJ44_08090</name>
</gene>
<dbReference type="SUPFAM" id="SSF64182">
    <property type="entry name" value="DHH phosphoesterases"/>
    <property type="match status" value="1"/>
</dbReference>
<evidence type="ECO:0000259" key="1">
    <source>
        <dbReference type="Pfam" id="PF01368"/>
    </source>
</evidence>